<dbReference type="AlphaFoldDB" id="A0A1G2LPT6"/>
<proteinExistence type="predicted"/>
<comment type="subcellular location">
    <subcellularLocation>
        <location evidence="1">Cell membrane</location>
        <topology evidence="1">Multi-pass membrane protein</topology>
    </subcellularLocation>
</comment>
<evidence type="ECO:0000256" key="4">
    <source>
        <dbReference type="ARBA" id="ARBA00022989"/>
    </source>
</evidence>
<evidence type="ECO:0008006" key="9">
    <source>
        <dbReference type="Google" id="ProtNLM"/>
    </source>
</evidence>
<feature type="transmembrane region" description="Helical" evidence="6">
    <location>
        <begin position="111"/>
        <end position="136"/>
    </location>
</feature>
<protein>
    <recommendedName>
        <fullName evidence="9">Flippase-like domain-containing protein</fullName>
    </recommendedName>
</protein>
<keyword evidence="5 6" id="KW-0472">Membrane</keyword>
<dbReference type="InterPro" id="IPR022791">
    <property type="entry name" value="L-PG_synthase/AglD"/>
</dbReference>
<feature type="transmembrane region" description="Helical" evidence="6">
    <location>
        <begin position="207"/>
        <end position="230"/>
    </location>
</feature>
<feature type="transmembrane region" description="Helical" evidence="6">
    <location>
        <begin position="34"/>
        <end position="52"/>
    </location>
</feature>
<dbReference type="PANTHER" id="PTHR39087">
    <property type="entry name" value="UPF0104 MEMBRANE PROTEIN MJ1595"/>
    <property type="match status" value="1"/>
</dbReference>
<evidence type="ECO:0000256" key="2">
    <source>
        <dbReference type="ARBA" id="ARBA00022475"/>
    </source>
</evidence>
<keyword evidence="3 6" id="KW-0812">Transmembrane</keyword>
<feature type="transmembrane region" description="Helical" evidence="6">
    <location>
        <begin position="290"/>
        <end position="314"/>
    </location>
</feature>
<dbReference type="Proteomes" id="UP000177171">
    <property type="component" value="Unassembled WGS sequence"/>
</dbReference>
<sequence length="318" mass="36231">MPKTIKLLISLIVAAGLIFLLARSFNFSDFATLFYKVNWFYILFAFLFYLLVNLVRSWRFNLLLGNSVMFRDVASISFIHNFLVSLLPFRTGELSYAYLLKKYRGVSISTGLGTLFLARFFDILIVANLVILAVFFVSQERLPKEIAVMALALAIVALPLSLVLIFFTGFLIKAFSFLFRTRLFFSSAQDSLSNISAIFLSVREKAYFLKLFFLSFLIWLLNFGVGVFLFRSLSFDFNFLETVFIFSLPMIVSEFSPIQSFANLGLYEWSLVGGLVIFGISRDMAAQSSILIHGIELIFSLLLGLVGFLFLYVAKRNY</sequence>
<evidence type="ECO:0000256" key="6">
    <source>
        <dbReference type="SAM" id="Phobius"/>
    </source>
</evidence>
<evidence type="ECO:0000256" key="1">
    <source>
        <dbReference type="ARBA" id="ARBA00004651"/>
    </source>
</evidence>
<keyword evidence="2" id="KW-1003">Cell membrane</keyword>
<evidence type="ECO:0000313" key="8">
    <source>
        <dbReference type="Proteomes" id="UP000177171"/>
    </source>
</evidence>
<gene>
    <name evidence="7" type="ORF">A3G49_02560</name>
</gene>
<name>A0A1G2LPT6_9BACT</name>
<reference evidence="7 8" key="1">
    <citation type="journal article" date="2016" name="Nat. Commun.">
        <title>Thousands of microbial genomes shed light on interconnected biogeochemical processes in an aquifer system.</title>
        <authorList>
            <person name="Anantharaman K."/>
            <person name="Brown C.T."/>
            <person name="Hug L.A."/>
            <person name="Sharon I."/>
            <person name="Castelle C.J."/>
            <person name="Probst A.J."/>
            <person name="Thomas B.C."/>
            <person name="Singh A."/>
            <person name="Wilkins M.J."/>
            <person name="Karaoz U."/>
            <person name="Brodie E.L."/>
            <person name="Williams K.H."/>
            <person name="Hubbard S.S."/>
            <person name="Banfield J.F."/>
        </authorList>
    </citation>
    <scope>NUCLEOTIDE SEQUENCE [LARGE SCALE GENOMIC DNA]</scope>
</reference>
<evidence type="ECO:0000256" key="3">
    <source>
        <dbReference type="ARBA" id="ARBA00022692"/>
    </source>
</evidence>
<comment type="caution">
    <text evidence="7">The sequence shown here is derived from an EMBL/GenBank/DDBJ whole genome shotgun (WGS) entry which is preliminary data.</text>
</comment>
<accession>A0A1G2LPT6</accession>
<organism evidence="7 8">
    <name type="scientific">Candidatus Sungbacteria bacterium RIFCSPLOWO2_12_FULL_41_11</name>
    <dbReference type="NCBI Taxonomy" id="1802286"/>
    <lineage>
        <taxon>Bacteria</taxon>
        <taxon>Candidatus Sungiibacteriota</taxon>
    </lineage>
</organism>
<evidence type="ECO:0000313" key="7">
    <source>
        <dbReference type="EMBL" id="OHA13648.1"/>
    </source>
</evidence>
<dbReference type="EMBL" id="MHQY01000020">
    <property type="protein sequence ID" value="OHA13648.1"/>
    <property type="molecule type" value="Genomic_DNA"/>
</dbReference>
<dbReference type="Pfam" id="PF03706">
    <property type="entry name" value="LPG_synthase_TM"/>
    <property type="match status" value="1"/>
</dbReference>
<dbReference type="GO" id="GO:0005886">
    <property type="term" value="C:plasma membrane"/>
    <property type="evidence" value="ECO:0007669"/>
    <property type="project" value="UniProtKB-SubCell"/>
</dbReference>
<dbReference type="NCBIfam" id="TIGR00374">
    <property type="entry name" value="flippase-like domain"/>
    <property type="match status" value="1"/>
</dbReference>
<feature type="transmembrane region" description="Helical" evidence="6">
    <location>
        <begin position="237"/>
        <end position="255"/>
    </location>
</feature>
<feature type="transmembrane region" description="Helical" evidence="6">
    <location>
        <begin position="148"/>
        <end position="172"/>
    </location>
</feature>
<evidence type="ECO:0000256" key="5">
    <source>
        <dbReference type="ARBA" id="ARBA00023136"/>
    </source>
</evidence>
<dbReference type="PANTHER" id="PTHR39087:SF2">
    <property type="entry name" value="UPF0104 MEMBRANE PROTEIN MJ1595"/>
    <property type="match status" value="1"/>
</dbReference>
<feature type="transmembrane region" description="Helical" evidence="6">
    <location>
        <begin position="73"/>
        <end position="91"/>
    </location>
</feature>
<keyword evidence="4 6" id="KW-1133">Transmembrane helix</keyword>